<dbReference type="InterPro" id="IPR025166">
    <property type="entry name" value="Integrase_DNA_bind_dom"/>
</dbReference>
<gene>
    <name evidence="2" type="ordered locus">BC1003_1315</name>
</gene>
<sequence>MLTDLEFRALRPVGKIFKVAHQRGLYVAVASSRVVSFRFDYRLNGRRKTLVQDARHRSLRFATACTRRAMQRH</sequence>
<dbReference type="eggNOG" id="COG0582">
    <property type="taxonomic scope" value="Bacteria"/>
</dbReference>
<reference evidence="2" key="1">
    <citation type="submission" date="2010-09" db="EMBL/GenBank/DDBJ databases">
        <title>Complete sequence of chromosome1 of Burkholderia sp. CCGE1003.</title>
        <authorList>
            <consortium name="US DOE Joint Genome Institute"/>
            <person name="Lucas S."/>
            <person name="Copeland A."/>
            <person name="Lapidus A."/>
            <person name="Cheng J.-F."/>
            <person name="Bruce D."/>
            <person name="Goodwin L."/>
            <person name="Pitluck S."/>
            <person name="Daligault H."/>
            <person name="Davenport K."/>
            <person name="Detter J.C."/>
            <person name="Han C."/>
            <person name="Tapia R."/>
            <person name="Land M."/>
            <person name="Hauser L."/>
            <person name="Jeffries C."/>
            <person name="Kyrpides N."/>
            <person name="Ivanova N."/>
            <person name="Ovchinnikova G."/>
            <person name="Martinez-Romero E."/>
            <person name="Rogel M.A."/>
            <person name="Auchtung J."/>
            <person name="Tiedje J.M."/>
            <person name="Woyke T."/>
        </authorList>
    </citation>
    <scope>NUCLEOTIDE SEQUENCE</scope>
    <source>
        <strain evidence="2">CCGE1003</strain>
    </source>
</reference>
<evidence type="ECO:0000259" key="1">
    <source>
        <dbReference type="Pfam" id="PF13356"/>
    </source>
</evidence>
<proteinExistence type="predicted"/>
<dbReference type="HOGENOM" id="CLU_027562_45_8_4"/>
<dbReference type="InterPro" id="IPR038488">
    <property type="entry name" value="Integrase_DNA-bd_sf"/>
</dbReference>
<dbReference type="KEGG" id="bgf:BC1003_1315"/>
<protein>
    <recommendedName>
        <fullName evidence="1">Integrase DNA-binding domain-containing protein</fullName>
    </recommendedName>
</protein>
<dbReference type="Gene3D" id="3.30.160.390">
    <property type="entry name" value="Integrase, DNA-binding domain"/>
    <property type="match status" value="1"/>
</dbReference>
<dbReference type="STRING" id="640512.BC1003_1315"/>
<dbReference type="Pfam" id="PF13356">
    <property type="entry name" value="Arm-DNA-bind_3"/>
    <property type="match status" value="1"/>
</dbReference>
<dbReference type="EMBL" id="CP002217">
    <property type="protein sequence ID" value="ADN57291.1"/>
    <property type="molecule type" value="Genomic_DNA"/>
</dbReference>
<dbReference type="AlphaFoldDB" id="E1T4Y5"/>
<accession>E1T4Y5</accession>
<name>E1T4Y5_BURSG</name>
<evidence type="ECO:0000313" key="2">
    <source>
        <dbReference type="EMBL" id="ADN57291.1"/>
    </source>
</evidence>
<organism evidence="2">
    <name type="scientific">Burkholderia sp. (strain CCGE1003)</name>
    <dbReference type="NCBI Taxonomy" id="640512"/>
    <lineage>
        <taxon>Bacteria</taxon>
        <taxon>Pseudomonadati</taxon>
        <taxon>Pseudomonadota</taxon>
        <taxon>Betaproteobacteria</taxon>
        <taxon>Burkholderiales</taxon>
        <taxon>Burkholderiaceae</taxon>
        <taxon>Burkholderia</taxon>
    </lineage>
</organism>
<feature type="domain" description="Integrase DNA-binding" evidence="1">
    <location>
        <begin position="2"/>
        <end position="69"/>
    </location>
</feature>